<dbReference type="Proteomes" id="UP000682733">
    <property type="component" value="Unassembled WGS sequence"/>
</dbReference>
<dbReference type="Proteomes" id="UP000677228">
    <property type="component" value="Unassembled WGS sequence"/>
</dbReference>
<comment type="caution">
    <text evidence="2">The sequence shown here is derived from an EMBL/GenBank/DDBJ whole genome shotgun (WGS) entry which is preliminary data.</text>
</comment>
<evidence type="ECO:0000313" key="2">
    <source>
        <dbReference type="EMBL" id="CAF1496690.1"/>
    </source>
</evidence>
<protein>
    <submittedName>
        <fullName evidence="2">Uncharacterized protein</fullName>
    </submittedName>
</protein>
<evidence type="ECO:0000313" key="5">
    <source>
        <dbReference type="Proteomes" id="UP000663829"/>
    </source>
</evidence>
<dbReference type="EMBL" id="CAJOBC010087633">
    <property type="protein sequence ID" value="CAF4359100.1"/>
    <property type="molecule type" value="Genomic_DNA"/>
</dbReference>
<dbReference type="Proteomes" id="UP000681722">
    <property type="component" value="Unassembled WGS sequence"/>
</dbReference>
<evidence type="ECO:0000313" key="4">
    <source>
        <dbReference type="EMBL" id="CAF4359100.1"/>
    </source>
</evidence>
<name>A0A815SYY6_9BILA</name>
<keyword evidence="5" id="KW-1185">Reference proteome</keyword>
<dbReference type="EMBL" id="CAJNOK010000337">
    <property type="protein sequence ID" value="CAF0746231.1"/>
    <property type="molecule type" value="Genomic_DNA"/>
</dbReference>
<proteinExistence type="predicted"/>
<organism evidence="2 5">
    <name type="scientific">Didymodactylos carnosus</name>
    <dbReference type="NCBI Taxonomy" id="1234261"/>
    <lineage>
        <taxon>Eukaryota</taxon>
        <taxon>Metazoa</taxon>
        <taxon>Spiralia</taxon>
        <taxon>Gnathifera</taxon>
        <taxon>Rotifera</taxon>
        <taxon>Eurotatoria</taxon>
        <taxon>Bdelloidea</taxon>
        <taxon>Philodinida</taxon>
        <taxon>Philodinidae</taxon>
        <taxon>Didymodactylos</taxon>
    </lineage>
</organism>
<evidence type="ECO:0000313" key="1">
    <source>
        <dbReference type="EMBL" id="CAF0746231.1"/>
    </source>
</evidence>
<sequence>MYTDPKTLPKDIKNKLRETNVDLSKYIETLHEWQQNALEKCGKAEAHAKHILAELMQLWASDKGINPDASILNQQEWQMVQHEIDNWQDGHVTKLLLHVRETVFKRVETSKMKADRNTLITRLDAQHFTKDEQERINLYINLHIKMQEVITEVEKLKARTRMKAPPPSLKRLDISMKTNLPPDTAELTTIQNEWDTAILSAKTTLQKCLIALKKLEHTKIDE</sequence>
<reference evidence="2" key="1">
    <citation type="submission" date="2021-02" db="EMBL/GenBank/DDBJ databases">
        <authorList>
            <person name="Nowell W R."/>
        </authorList>
    </citation>
    <scope>NUCLEOTIDE SEQUENCE</scope>
</reference>
<gene>
    <name evidence="2" type="ORF">GPM918_LOCUS36500</name>
    <name evidence="1" type="ORF">OVA965_LOCUS1737</name>
    <name evidence="4" type="ORF">SRO942_LOCUS37240</name>
    <name evidence="3" type="ORF">TMI583_LOCUS1737</name>
</gene>
<accession>A0A815SYY6</accession>
<evidence type="ECO:0000313" key="3">
    <source>
        <dbReference type="EMBL" id="CAF3524219.1"/>
    </source>
</evidence>
<dbReference type="AlphaFoldDB" id="A0A815SYY6"/>
<dbReference type="Proteomes" id="UP000663829">
    <property type="component" value="Unassembled WGS sequence"/>
</dbReference>
<dbReference type="EMBL" id="CAJOBA010000337">
    <property type="protein sequence ID" value="CAF3524219.1"/>
    <property type="molecule type" value="Genomic_DNA"/>
</dbReference>
<dbReference type="EMBL" id="CAJNOQ010022128">
    <property type="protein sequence ID" value="CAF1496690.1"/>
    <property type="molecule type" value="Genomic_DNA"/>
</dbReference>